<protein>
    <submittedName>
        <fullName evidence="3">Uncharacterized protein</fullName>
    </submittedName>
</protein>
<dbReference type="AlphaFoldDB" id="A0AAV7VY51"/>
<feature type="region of interest" description="Disordered" evidence="1">
    <location>
        <begin position="66"/>
        <end position="151"/>
    </location>
</feature>
<keyword evidence="2" id="KW-0732">Signal</keyword>
<name>A0AAV7VY51_PLEWA</name>
<proteinExistence type="predicted"/>
<sequence>MRNQSWAKPGLVCFRRFASLCVEGVGVAGPQIGIGPVNQGGLHTWEQGYLALNSGRRWRMAQGDSTLPAPQRTINARPGSPWAQGVPSSASGGSRAAGSGAPIVCSPGGGTQADSSPGSPGGPLISASPRCMQSHSQEAPGSAPRAGGRLATGRCPHQTLRSALPPSGWARVRIRRRARHTAQSGITAAIRR</sequence>
<feature type="signal peptide" evidence="2">
    <location>
        <begin position="1"/>
        <end position="15"/>
    </location>
</feature>
<comment type="caution">
    <text evidence="3">The sequence shown here is derived from an EMBL/GenBank/DDBJ whole genome shotgun (WGS) entry which is preliminary data.</text>
</comment>
<dbReference type="Proteomes" id="UP001066276">
    <property type="component" value="Chromosome 1_2"/>
</dbReference>
<feature type="compositionally biased region" description="Low complexity" evidence="1">
    <location>
        <begin position="88"/>
        <end position="101"/>
    </location>
</feature>
<dbReference type="EMBL" id="JANPWB010000002">
    <property type="protein sequence ID" value="KAJ1205217.1"/>
    <property type="molecule type" value="Genomic_DNA"/>
</dbReference>
<keyword evidence="4" id="KW-1185">Reference proteome</keyword>
<organism evidence="3 4">
    <name type="scientific">Pleurodeles waltl</name>
    <name type="common">Iberian ribbed newt</name>
    <dbReference type="NCBI Taxonomy" id="8319"/>
    <lineage>
        <taxon>Eukaryota</taxon>
        <taxon>Metazoa</taxon>
        <taxon>Chordata</taxon>
        <taxon>Craniata</taxon>
        <taxon>Vertebrata</taxon>
        <taxon>Euteleostomi</taxon>
        <taxon>Amphibia</taxon>
        <taxon>Batrachia</taxon>
        <taxon>Caudata</taxon>
        <taxon>Salamandroidea</taxon>
        <taxon>Salamandridae</taxon>
        <taxon>Pleurodelinae</taxon>
        <taxon>Pleurodeles</taxon>
    </lineage>
</organism>
<evidence type="ECO:0000313" key="3">
    <source>
        <dbReference type="EMBL" id="KAJ1205217.1"/>
    </source>
</evidence>
<accession>A0AAV7VY51</accession>
<reference evidence="3" key="1">
    <citation type="journal article" date="2022" name="bioRxiv">
        <title>Sequencing and chromosome-scale assembly of the giantPleurodeles waltlgenome.</title>
        <authorList>
            <person name="Brown T."/>
            <person name="Elewa A."/>
            <person name="Iarovenko S."/>
            <person name="Subramanian E."/>
            <person name="Araus A.J."/>
            <person name="Petzold A."/>
            <person name="Susuki M."/>
            <person name="Suzuki K.-i.T."/>
            <person name="Hayashi T."/>
            <person name="Toyoda A."/>
            <person name="Oliveira C."/>
            <person name="Osipova E."/>
            <person name="Leigh N.D."/>
            <person name="Simon A."/>
            <person name="Yun M.H."/>
        </authorList>
    </citation>
    <scope>NUCLEOTIDE SEQUENCE</scope>
    <source>
        <strain evidence="3">20211129_DDA</strain>
        <tissue evidence="3">Liver</tissue>
    </source>
</reference>
<evidence type="ECO:0000256" key="2">
    <source>
        <dbReference type="SAM" id="SignalP"/>
    </source>
</evidence>
<feature type="chain" id="PRO_5043698117" evidence="2">
    <location>
        <begin position="16"/>
        <end position="192"/>
    </location>
</feature>
<evidence type="ECO:0000313" key="4">
    <source>
        <dbReference type="Proteomes" id="UP001066276"/>
    </source>
</evidence>
<evidence type="ECO:0000256" key="1">
    <source>
        <dbReference type="SAM" id="MobiDB-lite"/>
    </source>
</evidence>
<gene>
    <name evidence="3" type="ORF">NDU88_000652</name>
</gene>